<dbReference type="AlphaFoldDB" id="A0A1Y6K907"/>
<sequence length="26" mass="2969">MLLMLFVAILSIFSCDKEYFSKKLGA</sequence>
<organism evidence="1 2">
    <name type="scientific">Candidatus Brevifilum fermentans</name>
    <dbReference type="NCBI Taxonomy" id="1986204"/>
    <lineage>
        <taxon>Bacteria</taxon>
        <taxon>Bacillati</taxon>
        <taxon>Chloroflexota</taxon>
        <taxon>Anaerolineae</taxon>
        <taxon>Anaerolineales</taxon>
        <taxon>Anaerolineaceae</taxon>
        <taxon>Candidatus Brevifilum</taxon>
    </lineage>
</organism>
<dbReference type="Proteomes" id="UP000195514">
    <property type="component" value="Chromosome I"/>
</dbReference>
<reference evidence="2" key="1">
    <citation type="submission" date="2017-05" db="EMBL/GenBank/DDBJ databases">
        <authorList>
            <person name="Kirkegaard R."/>
            <person name="Mcilroy J S."/>
        </authorList>
    </citation>
    <scope>NUCLEOTIDE SEQUENCE [LARGE SCALE GENOMIC DNA]</scope>
</reference>
<proteinExistence type="predicted"/>
<name>A0A1Y6K907_9CHLR</name>
<dbReference type="EMBL" id="LT859958">
    <property type="protein sequence ID" value="SMX55287.1"/>
    <property type="molecule type" value="Genomic_DNA"/>
</dbReference>
<evidence type="ECO:0000313" key="1">
    <source>
        <dbReference type="EMBL" id="SMX55287.1"/>
    </source>
</evidence>
<dbReference type="KEGG" id="abat:CFX1CAM_2222"/>
<protein>
    <submittedName>
        <fullName evidence="1">Uncharacterized protein</fullName>
    </submittedName>
</protein>
<evidence type="ECO:0000313" key="2">
    <source>
        <dbReference type="Proteomes" id="UP000195514"/>
    </source>
</evidence>
<gene>
    <name evidence="1" type="ORF">CFX1CAM_2222</name>
</gene>
<accession>A0A1Y6K907</accession>
<keyword evidence="2" id="KW-1185">Reference proteome</keyword>